<dbReference type="PANTHER" id="PTHR44085">
    <property type="entry name" value="SEPIAPTERIN REDUCTASE"/>
    <property type="match status" value="1"/>
</dbReference>
<dbReference type="InterPro" id="IPR051721">
    <property type="entry name" value="Biopterin_syn/organic_redct"/>
</dbReference>
<dbReference type="InterPro" id="IPR020904">
    <property type="entry name" value="Sc_DH/Rdtase_CS"/>
</dbReference>
<evidence type="ECO:0000256" key="1">
    <source>
        <dbReference type="ARBA" id="ARBA00004496"/>
    </source>
</evidence>
<dbReference type="InterPro" id="IPR036291">
    <property type="entry name" value="NAD(P)-bd_dom_sf"/>
</dbReference>
<evidence type="ECO:0000313" key="5">
    <source>
        <dbReference type="EMBL" id="GLR14376.1"/>
    </source>
</evidence>
<evidence type="ECO:0000256" key="4">
    <source>
        <dbReference type="ARBA" id="ARBA00023002"/>
    </source>
</evidence>
<dbReference type="PROSITE" id="PS00061">
    <property type="entry name" value="ADH_SHORT"/>
    <property type="match status" value="1"/>
</dbReference>
<dbReference type="Gene3D" id="3.40.50.720">
    <property type="entry name" value="NAD(P)-binding Rossmann-like Domain"/>
    <property type="match status" value="1"/>
</dbReference>
<comment type="subcellular location">
    <subcellularLocation>
        <location evidence="1">Cytoplasm</location>
    </subcellularLocation>
</comment>
<proteinExistence type="predicted"/>
<keyword evidence="2" id="KW-0963">Cytoplasm</keyword>
<dbReference type="RefSeq" id="WP_284197449.1">
    <property type="nucleotide sequence ID" value="NZ_BSOG01000004.1"/>
</dbReference>
<dbReference type="Pfam" id="PF00106">
    <property type="entry name" value="adh_short"/>
    <property type="match status" value="1"/>
</dbReference>
<sequence length="255" mass="27408">MHNRPNRCYILTGASRGLGLGIARAIAAQGDHLIALARQETPELAQLGAALPGYRFLAVDLANIDQVSEIAEELLGSLSAMDWQGIYLINNAGVVEPIGSAGSYGDAEMARCLTVNLTAAIQFSNAFLRHLRNRACDKRILQISSGAGRNAYTGWSAYCASKAGLDMYSRCVGLEQDGLPHPVRMASLAPGIIDTGMQASIRATPEGDFPLLEQFRQYHANGELADPDSRGRAIVQLLHTDHIGHGAVLNIRDFI</sequence>
<dbReference type="Proteomes" id="UP001156706">
    <property type="component" value="Unassembled WGS sequence"/>
</dbReference>
<reference evidence="6" key="1">
    <citation type="journal article" date="2019" name="Int. J. Syst. Evol. Microbiol.">
        <title>The Global Catalogue of Microorganisms (GCM) 10K type strain sequencing project: providing services to taxonomists for standard genome sequencing and annotation.</title>
        <authorList>
            <consortium name="The Broad Institute Genomics Platform"/>
            <consortium name="The Broad Institute Genome Sequencing Center for Infectious Disease"/>
            <person name="Wu L."/>
            <person name="Ma J."/>
        </authorList>
    </citation>
    <scope>NUCLEOTIDE SEQUENCE [LARGE SCALE GENOMIC DNA]</scope>
    <source>
        <strain evidence="6">NBRC 110044</strain>
    </source>
</reference>
<evidence type="ECO:0000313" key="6">
    <source>
        <dbReference type="Proteomes" id="UP001156706"/>
    </source>
</evidence>
<dbReference type="PRINTS" id="PR00081">
    <property type="entry name" value="GDHRDH"/>
</dbReference>
<keyword evidence="6" id="KW-1185">Reference proteome</keyword>
<gene>
    <name evidence="5" type="ORF">GCM10007907_31660</name>
</gene>
<dbReference type="SUPFAM" id="SSF51735">
    <property type="entry name" value="NAD(P)-binding Rossmann-fold domains"/>
    <property type="match status" value="1"/>
</dbReference>
<dbReference type="EMBL" id="BSOG01000004">
    <property type="protein sequence ID" value="GLR14376.1"/>
    <property type="molecule type" value="Genomic_DNA"/>
</dbReference>
<dbReference type="InterPro" id="IPR002347">
    <property type="entry name" value="SDR_fam"/>
</dbReference>
<keyword evidence="4" id="KW-0560">Oxidoreductase</keyword>
<dbReference type="PANTHER" id="PTHR44085:SF2">
    <property type="entry name" value="SEPIAPTERIN REDUCTASE"/>
    <property type="match status" value="1"/>
</dbReference>
<keyword evidence="3" id="KW-0521">NADP</keyword>
<organism evidence="5 6">
    <name type="scientific">Chitinimonas prasina</name>
    <dbReference type="NCBI Taxonomy" id="1434937"/>
    <lineage>
        <taxon>Bacteria</taxon>
        <taxon>Pseudomonadati</taxon>
        <taxon>Pseudomonadota</taxon>
        <taxon>Betaproteobacteria</taxon>
        <taxon>Neisseriales</taxon>
        <taxon>Chitinibacteraceae</taxon>
        <taxon>Chitinimonas</taxon>
    </lineage>
</organism>
<comment type="caution">
    <text evidence="5">The sequence shown here is derived from an EMBL/GenBank/DDBJ whole genome shotgun (WGS) entry which is preliminary data.</text>
</comment>
<evidence type="ECO:0000256" key="3">
    <source>
        <dbReference type="ARBA" id="ARBA00022857"/>
    </source>
</evidence>
<protein>
    <submittedName>
        <fullName evidence="5">Short-chain dehydrogenase/reductase</fullName>
    </submittedName>
</protein>
<evidence type="ECO:0000256" key="2">
    <source>
        <dbReference type="ARBA" id="ARBA00022490"/>
    </source>
</evidence>
<name>A0ABQ5YHA3_9NEIS</name>
<accession>A0ABQ5YHA3</accession>